<keyword evidence="3" id="KW-0540">Nuclease</keyword>
<proteinExistence type="predicted"/>
<dbReference type="Pfam" id="PF13391">
    <property type="entry name" value="HNH_2"/>
    <property type="match status" value="1"/>
</dbReference>
<gene>
    <name evidence="3" type="ORF">L2Y54_21515</name>
</gene>
<evidence type="ECO:0000313" key="4">
    <source>
        <dbReference type="Proteomes" id="UP001054801"/>
    </source>
</evidence>
<dbReference type="InterPro" id="IPR003615">
    <property type="entry name" value="HNH_nuc"/>
</dbReference>
<evidence type="ECO:0000259" key="1">
    <source>
        <dbReference type="Pfam" id="PF13391"/>
    </source>
</evidence>
<keyword evidence="3" id="KW-0255">Endonuclease</keyword>
<evidence type="ECO:0000313" key="3">
    <source>
        <dbReference type="EMBL" id="UJS26674.1"/>
    </source>
</evidence>
<dbReference type="EMBL" id="CP091245">
    <property type="protein sequence ID" value="UJS26674.1"/>
    <property type="molecule type" value="Genomic_DNA"/>
</dbReference>
<dbReference type="Proteomes" id="UP001054801">
    <property type="component" value="Plasmid pThCT3_1"/>
</dbReference>
<dbReference type="Gene3D" id="1.10.30.50">
    <property type="match status" value="1"/>
</dbReference>
<protein>
    <submittedName>
        <fullName evidence="3">HNH endonuclease</fullName>
    </submittedName>
</protein>
<feature type="domain" description="HNH nuclease" evidence="1">
    <location>
        <begin position="218"/>
        <end position="267"/>
    </location>
</feature>
<feature type="domain" description="Methylase-associated X1" evidence="2">
    <location>
        <begin position="46"/>
        <end position="151"/>
    </location>
</feature>
<keyword evidence="3" id="KW-0378">Hydrolase</keyword>
<accession>A0ABY3T4Z4</accession>
<sequence length="327" mass="36837">MSRLSSKQLFLKILQAVDNSGWQALVLDATKPFQLRLFQSDEKGFDIRAYIWNCTHGGGSARASNEYRVQLTGVVPSSIPGQITLLLGWHDGYGVFVGFDIRRHEGQASNSPSIQIKEETLQNAHTHAFAIHHRQNGEIAVAFRPEFLVEYALNAASLHESGEAAADMSLLNTVDTLQEDTIITITNQERQTVVSQIARKFRASDFRRRVLGAYGHRCAVCGVQLELIDAAHIIPVAATTSTDETRNGIALCKLHHAAYDRNLISFNERYRIEVNREEVSRLTSANRVQGLEKFREHLLSAILLPNDRRDYPPPEIITEARRVRRWA</sequence>
<dbReference type="Pfam" id="PF20296">
    <property type="entry name" value="MTaX1"/>
    <property type="match status" value="1"/>
</dbReference>
<keyword evidence="3" id="KW-0614">Plasmid</keyword>
<dbReference type="GO" id="GO:0004519">
    <property type="term" value="F:endonuclease activity"/>
    <property type="evidence" value="ECO:0007669"/>
    <property type="project" value="UniProtKB-KW"/>
</dbReference>
<reference evidence="3" key="1">
    <citation type="journal article" date="2022" name="Microorganisms">
        <title>Two New Species of Filamentous Sulfur Bacteria of the Genus Thiothrix, Thiothrix winogradskyi sp. nov. and 'Candidatus Thiothrix sulfatifontis' sp. nov.</title>
        <authorList>
            <person name="Ravin N.V."/>
            <person name="Rossetti S."/>
            <person name="Beletsky A.V."/>
            <person name="Kadnikov V.V."/>
            <person name="Rudenko T.S."/>
            <person name="Smolyakov D.D."/>
            <person name="Moskvitina M.I."/>
            <person name="Gureeva M.V."/>
            <person name="Mardanov A.V."/>
            <person name="Grabovich M.Y."/>
        </authorList>
    </citation>
    <scope>NUCLEOTIDE SEQUENCE</scope>
    <source>
        <strain evidence="3">CT3</strain>
    </source>
</reference>
<dbReference type="CDD" id="cd00085">
    <property type="entry name" value="HNHc"/>
    <property type="match status" value="1"/>
</dbReference>
<geneLocation type="plasmid" evidence="3 4">
    <name>pThCT3_1</name>
</geneLocation>
<organism evidence="3 4">
    <name type="scientific">Thiothrix winogradskyi</name>
    <dbReference type="NCBI Taxonomy" id="96472"/>
    <lineage>
        <taxon>Bacteria</taxon>
        <taxon>Pseudomonadati</taxon>
        <taxon>Pseudomonadota</taxon>
        <taxon>Gammaproteobacteria</taxon>
        <taxon>Thiotrichales</taxon>
        <taxon>Thiotrichaceae</taxon>
        <taxon>Thiothrix</taxon>
    </lineage>
</organism>
<name>A0ABY3T4Z4_9GAMM</name>
<dbReference type="RefSeq" id="WP_236502103.1">
    <property type="nucleotide sequence ID" value="NZ_CP091245.1"/>
</dbReference>
<dbReference type="InterPro" id="IPR046894">
    <property type="entry name" value="MTaX1"/>
</dbReference>
<evidence type="ECO:0000259" key="2">
    <source>
        <dbReference type="Pfam" id="PF20296"/>
    </source>
</evidence>
<keyword evidence="4" id="KW-1185">Reference proteome</keyword>